<evidence type="ECO:0000259" key="7">
    <source>
        <dbReference type="PROSITE" id="PS50109"/>
    </source>
</evidence>
<dbReference type="SMART" id="SM00387">
    <property type="entry name" value="HATPase_c"/>
    <property type="match status" value="1"/>
</dbReference>
<dbReference type="CDD" id="cd00075">
    <property type="entry name" value="HATPase"/>
    <property type="match status" value="1"/>
</dbReference>
<proteinExistence type="predicted"/>
<sequence length="361" mass="41115">MQSKQEQITELLELNEELENYFYNTIIPQLFVDSALLLRKYTPPAMKQFNLSEAHIGKPIADVTENLRYPTIIENIKTVIKTGEILAKEIQTTDMCWYQMNIIPYIIKSKNTTNGVIITFVDITPRILDLKDQEKLIIEHELLLDTIAHDIKNPITAFGLSIKLFKKLSAVQKDMLKTLVGNLELSLLTMQKVVDELTETRFQNHKYQAPAELLSIENLIEDVRLTLASQIFERNAVLKLDLKHTQISFNRRKFRSVLYNLINNAIKYTPEDRNPEITITSRAKKGTFVLEVSDNGIGINKSDYKSIFEKFGRIKDEVEGMGIGLYLVKSIITSVGGKISVKSKIGEGSSFKITLIDDTAE</sequence>
<evidence type="ECO:0000256" key="1">
    <source>
        <dbReference type="ARBA" id="ARBA00000085"/>
    </source>
</evidence>
<protein>
    <recommendedName>
        <fullName evidence="2">histidine kinase</fullName>
        <ecNumber evidence="2">2.7.13.3</ecNumber>
    </recommendedName>
</protein>
<dbReference type="InterPro" id="IPR003594">
    <property type="entry name" value="HATPase_dom"/>
</dbReference>
<gene>
    <name evidence="8" type="ORF">ACFOWA_07720</name>
</gene>
<dbReference type="InterPro" id="IPR005467">
    <property type="entry name" value="His_kinase_dom"/>
</dbReference>
<dbReference type="InterPro" id="IPR035965">
    <property type="entry name" value="PAS-like_dom_sf"/>
</dbReference>
<dbReference type="Pfam" id="PF13596">
    <property type="entry name" value="PAS_10"/>
    <property type="match status" value="1"/>
</dbReference>
<keyword evidence="8" id="KW-0067">ATP-binding</keyword>
<evidence type="ECO:0000313" key="8">
    <source>
        <dbReference type="EMBL" id="MFC4211063.1"/>
    </source>
</evidence>
<evidence type="ECO:0000256" key="4">
    <source>
        <dbReference type="ARBA" id="ARBA00022679"/>
    </source>
</evidence>
<evidence type="ECO:0000256" key="5">
    <source>
        <dbReference type="ARBA" id="ARBA00022777"/>
    </source>
</evidence>
<dbReference type="InterPro" id="IPR036097">
    <property type="entry name" value="HisK_dim/P_sf"/>
</dbReference>
<dbReference type="InterPro" id="IPR004358">
    <property type="entry name" value="Sig_transdc_His_kin-like_C"/>
</dbReference>
<dbReference type="SUPFAM" id="SSF55874">
    <property type="entry name" value="ATPase domain of HSP90 chaperone/DNA topoisomerase II/histidine kinase"/>
    <property type="match status" value="1"/>
</dbReference>
<keyword evidence="4" id="KW-0808">Transferase</keyword>
<dbReference type="InterPro" id="IPR036890">
    <property type="entry name" value="HATPase_C_sf"/>
</dbReference>
<evidence type="ECO:0000256" key="2">
    <source>
        <dbReference type="ARBA" id="ARBA00012438"/>
    </source>
</evidence>
<dbReference type="Gene3D" id="3.30.450.20">
    <property type="entry name" value="PAS domain"/>
    <property type="match status" value="1"/>
</dbReference>
<dbReference type="PANTHER" id="PTHR45453">
    <property type="entry name" value="PHOSPHATE REGULON SENSOR PROTEIN PHOR"/>
    <property type="match status" value="1"/>
</dbReference>
<keyword evidence="3" id="KW-0597">Phosphoprotein</keyword>
<dbReference type="PRINTS" id="PR00344">
    <property type="entry name" value="BCTRLSENSOR"/>
</dbReference>
<reference evidence="9" key="1">
    <citation type="journal article" date="2019" name="Int. J. Syst. Evol. Microbiol.">
        <title>The Global Catalogue of Microorganisms (GCM) 10K type strain sequencing project: providing services to taxonomists for standard genome sequencing and annotation.</title>
        <authorList>
            <consortium name="The Broad Institute Genomics Platform"/>
            <consortium name="The Broad Institute Genome Sequencing Center for Infectious Disease"/>
            <person name="Wu L."/>
            <person name="Ma J."/>
        </authorList>
    </citation>
    <scope>NUCLEOTIDE SEQUENCE [LARGE SCALE GENOMIC DNA]</scope>
    <source>
        <strain evidence="9">CCM 8691</strain>
    </source>
</reference>
<dbReference type="PANTHER" id="PTHR45453:SF1">
    <property type="entry name" value="PHOSPHATE REGULON SENSOR PROTEIN PHOR"/>
    <property type="match status" value="1"/>
</dbReference>
<dbReference type="Proteomes" id="UP001595789">
    <property type="component" value="Unassembled WGS sequence"/>
</dbReference>
<dbReference type="InterPro" id="IPR050351">
    <property type="entry name" value="BphY/WalK/GraS-like"/>
</dbReference>
<keyword evidence="9" id="KW-1185">Reference proteome</keyword>
<dbReference type="SUPFAM" id="SSF47384">
    <property type="entry name" value="Homodimeric domain of signal transducing histidine kinase"/>
    <property type="match status" value="1"/>
</dbReference>
<dbReference type="PROSITE" id="PS50109">
    <property type="entry name" value="HIS_KIN"/>
    <property type="match status" value="1"/>
</dbReference>
<comment type="caution">
    <text evidence="8">The sequence shown here is derived from an EMBL/GenBank/DDBJ whole genome shotgun (WGS) entry which is preliminary data.</text>
</comment>
<feature type="domain" description="Histidine kinase" evidence="7">
    <location>
        <begin position="146"/>
        <end position="359"/>
    </location>
</feature>
<dbReference type="Pfam" id="PF02518">
    <property type="entry name" value="HATPase_c"/>
    <property type="match status" value="1"/>
</dbReference>
<dbReference type="SUPFAM" id="SSF55785">
    <property type="entry name" value="PYP-like sensor domain (PAS domain)"/>
    <property type="match status" value="1"/>
</dbReference>
<dbReference type="GO" id="GO:0005524">
    <property type="term" value="F:ATP binding"/>
    <property type="evidence" value="ECO:0007669"/>
    <property type="project" value="UniProtKB-KW"/>
</dbReference>
<accession>A0ABV8PAA0</accession>
<evidence type="ECO:0000256" key="3">
    <source>
        <dbReference type="ARBA" id="ARBA00022553"/>
    </source>
</evidence>
<dbReference type="Gene3D" id="3.30.565.10">
    <property type="entry name" value="Histidine kinase-like ATPase, C-terminal domain"/>
    <property type="match status" value="1"/>
</dbReference>
<name>A0ABV8PAA0_9SPHI</name>
<keyword evidence="5" id="KW-0418">Kinase</keyword>
<dbReference type="EMBL" id="JBHSBW010000007">
    <property type="protein sequence ID" value="MFC4211063.1"/>
    <property type="molecule type" value="Genomic_DNA"/>
</dbReference>
<comment type="catalytic activity">
    <reaction evidence="1">
        <text>ATP + protein L-histidine = ADP + protein N-phospho-L-histidine.</text>
        <dbReference type="EC" id="2.7.13.3"/>
    </reaction>
</comment>
<dbReference type="RefSeq" id="WP_378983617.1">
    <property type="nucleotide sequence ID" value="NZ_JBHSBW010000007.1"/>
</dbReference>
<organism evidence="8 9">
    <name type="scientific">Pedobacter lithocola</name>
    <dbReference type="NCBI Taxonomy" id="1908239"/>
    <lineage>
        <taxon>Bacteria</taxon>
        <taxon>Pseudomonadati</taxon>
        <taxon>Bacteroidota</taxon>
        <taxon>Sphingobacteriia</taxon>
        <taxon>Sphingobacteriales</taxon>
        <taxon>Sphingobacteriaceae</taxon>
        <taxon>Pedobacter</taxon>
    </lineage>
</organism>
<evidence type="ECO:0000256" key="6">
    <source>
        <dbReference type="ARBA" id="ARBA00023012"/>
    </source>
</evidence>
<keyword evidence="6" id="KW-0902">Two-component regulatory system</keyword>
<evidence type="ECO:0000313" key="9">
    <source>
        <dbReference type="Proteomes" id="UP001595789"/>
    </source>
</evidence>
<dbReference type="EC" id="2.7.13.3" evidence="2"/>
<keyword evidence="8" id="KW-0547">Nucleotide-binding</keyword>